<feature type="region of interest" description="Disordered" evidence="2">
    <location>
        <begin position="19"/>
        <end position="76"/>
    </location>
</feature>
<evidence type="ECO:0000259" key="3">
    <source>
        <dbReference type="PROSITE" id="PS50158"/>
    </source>
</evidence>
<dbReference type="GO" id="GO:0008270">
    <property type="term" value="F:zinc ion binding"/>
    <property type="evidence" value="ECO:0007669"/>
    <property type="project" value="UniProtKB-KW"/>
</dbReference>
<keyword evidence="1" id="KW-0479">Metal-binding</keyword>
<feature type="compositionally biased region" description="Basic and acidic residues" evidence="2">
    <location>
        <begin position="21"/>
        <end position="31"/>
    </location>
</feature>
<reference evidence="4" key="2">
    <citation type="submission" date="2003-05" db="EMBL/GenBank/DDBJ databases">
        <authorList>
            <person name="Buell C.R."/>
            <person name="Wing R.A."/>
            <person name="McCombie W.R."/>
            <person name="Messing J."/>
            <person name="Yuan Q."/>
            <person name="Ouyang S."/>
        </authorList>
    </citation>
    <scope>NUCLEOTIDE SEQUENCE</scope>
</reference>
<dbReference type="InterPro" id="IPR001878">
    <property type="entry name" value="Znf_CCHC"/>
</dbReference>
<reference evidence="4" key="3">
    <citation type="submission" date="2006-07" db="EMBL/GenBank/DDBJ databases">
        <authorList>
            <person name="Buell R."/>
        </authorList>
    </citation>
    <scope>NUCLEOTIDE SEQUENCE</scope>
</reference>
<reference evidence="4" key="1">
    <citation type="journal article" date="2003" name="Science">
        <title>In-depth view of structure, activity, and evolution of rice chromosome 10.</title>
        <authorList>
            <consortium name="Rice Chromosome 10 Sequencing Consortium"/>
        </authorList>
    </citation>
    <scope>NUCLEOTIDE SEQUENCE [LARGE SCALE GENOMIC DNA]</scope>
</reference>
<dbReference type="SMART" id="SM00343">
    <property type="entry name" value="ZnF_C2HC"/>
    <property type="match status" value="1"/>
</dbReference>
<dbReference type="InterPro" id="IPR036875">
    <property type="entry name" value="Znf_CCHC_sf"/>
</dbReference>
<evidence type="ECO:0000313" key="4">
    <source>
        <dbReference type="EMBL" id="ABG66100.1"/>
    </source>
</evidence>
<protein>
    <submittedName>
        <fullName evidence="4">Retrotransposon protein, putative, Ty1-copia subclass</fullName>
    </submittedName>
</protein>
<feature type="region of interest" description="Disordered" evidence="2">
    <location>
        <begin position="93"/>
        <end position="112"/>
    </location>
</feature>
<keyword evidence="1" id="KW-0863">Zinc-finger</keyword>
<evidence type="ECO:0000256" key="1">
    <source>
        <dbReference type="PROSITE-ProRule" id="PRU00047"/>
    </source>
</evidence>
<proteinExistence type="predicted"/>
<organism evidence="4">
    <name type="scientific">Oryza sativa subsp. japonica</name>
    <name type="common">Rice</name>
    <dbReference type="NCBI Taxonomy" id="39947"/>
    <lineage>
        <taxon>Eukaryota</taxon>
        <taxon>Viridiplantae</taxon>
        <taxon>Streptophyta</taxon>
        <taxon>Embryophyta</taxon>
        <taxon>Tracheophyta</taxon>
        <taxon>Spermatophyta</taxon>
        <taxon>Magnoliopsida</taxon>
        <taxon>Liliopsida</taxon>
        <taxon>Poales</taxon>
        <taxon>Poaceae</taxon>
        <taxon>BOP clade</taxon>
        <taxon>Oryzoideae</taxon>
        <taxon>Oryzeae</taxon>
        <taxon>Oryzinae</taxon>
        <taxon>Oryza</taxon>
        <taxon>Oryza sativa</taxon>
    </lineage>
</organism>
<dbReference type="PROSITE" id="PS50158">
    <property type="entry name" value="ZF_CCHC"/>
    <property type="match status" value="1"/>
</dbReference>
<evidence type="ECO:0000256" key="2">
    <source>
        <dbReference type="SAM" id="MobiDB-lite"/>
    </source>
</evidence>
<keyword evidence="1" id="KW-0862">Zinc</keyword>
<dbReference type="AlphaFoldDB" id="Q109M3"/>
<dbReference type="EMBL" id="DP000086">
    <property type="protein sequence ID" value="ABG66100.1"/>
    <property type="molecule type" value="Genomic_DNA"/>
</dbReference>
<dbReference type="GO" id="GO:0003676">
    <property type="term" value="F:nucleic acid binding"/>
    <property type="evidence" value="ECO:0007669"/>
    <property type="project" value="InterPro"/>
</dbReference>
<dbReference type="SUPFAM" id="SSF57756">
    <property type="entry name" value="Retrovirus zinc finger-like domains"/>
    <property type="match status" value="1"/>
</dbReference>
<dbReference type="Pfam" id="PF00098">
    <property type="entry name" value="zf-CCHC"/>
    <property type="match status" value="1"/>
</dbReference>
<gene>
    <name evidence="4" type="ordered locus">LOC_Os10g30832</name>
</gene>
<accession>Q109M3</accession>
<feature type="domain" description="CCHC-type" evidence="3">
    <location>
        <begin position="80"/>
        <end position="95"/>
    </location>
</feature>
<sequence length="172" mass="18845">MADQGHSVADSYEMLLASLDVEEKAPEKDAASKGNGGQSSANVVHKAQNKCKGKYKAQQTTNFKKQKKKNNKPNQDERTCFVCGQPGHLARKCPQRKGMKAPAGQTSKSANVTIGNTGDGSGYGCTGFHRPNGKWVTCFCSWCWHGRSEVYFGKDRAAEERAACPFYRQESC</sequence>
<dbReference type="Gene3D" id="4.10.60.10">
    <property type="entry name" value="Zinc finger, CCHC-type"/>
    <property type="match status" value="1"/>
</dbReference>
<name>Q109M3_ORYSJ</name>